<evidence type="ECO:0000256" key="6">
    <source>
        <dbReference type="ARBA" id="ARBA00022645"/>
    </source>
</evidence>
<gene>
    <name evidence="22" type="ORF">JI741_13060</name>
</gene>
<evidence type="ECO:0000256" key="19">
    <source>
        <dbReference type="SAM" id="Phobius"/>
    </source>
</evidence>
<keyword evidence="8" id="KW-0328">Glycosyltransferase</keyword>
<evidence type="ECO:0000256" key="10">
    <source>
        <dbReference type="ARBA" id="ARBA00022801"/>
    </source>
</evidence>
<evidence type="ECO:0000256" key="5">
    <source>
        <dbReference type="ARBA" id="ARBA00022475"/>
    </source>
</evidence>
<dbReference type="Pfam" id="PF00912">
    <property type="entry name" value="Transgly"/>
    <property type="match status" value="1"/>
</dbReference>
<evidence type="ECO:0000256" key="13">
    <source>
        <dbReference type="ARBA" id="ARBA00023136"/>
    </source>
</evidence>
<dbReference type="SUPFAM" id="SSF56601">
    <property type="entry name" value="beta-lactamase/transpeptidase-like"/>
    <property type="match status" value="1"/>
</dbReference>
<feature type="domain" description="Penicillin-binding protein transpeptidase" evidence="20">
    <location>
        <begin position="447"/>
        <end position="684"/>
    </location>
</feature>
<keyword evidence="10" id="KW-0378">Hydrolase</keyword>
<keyword evidence="7" id="KW-0645">Protease</keyword>
<keyword evidence="13 19" id="KW-0472">Membrane</keyword>
<comment type="catalytic activity">
    <reaction evidence="17">
        <text>[GlcNAc-(1-&gt;4)-Mur2Ac(oyl-L-Ala-gamma-D-Glu-L-Lys-D-Ala-D-Ala)](n)-di-trans,octa-cis-undecaprenyl diphosphate + beta-D-GlcNAc-(1-&gt;4)-Mur2Ac(oyl-L-Ala-gamma-D-Glu-L-Lys-D-Ala-D-Ala)-di-trans,octa-cis-undecaprenyl diphosphate = [GlcNAc-(1-&gt;4)-Mur2Ac(oyl-L-Ala-gamma-D-Glu-L-Lys-D-Ala-D-Ala)](n+1)-di-trans,octa-cis-undecaprenyl diphosphate + di-trans,octa-cis-undecaprenyl diphosphate + H(+)</text>
        <dbReference type="Rhea" id="RHEA:23708"/>
        <dbReference type="Rhea" id="RHEA-COMP:9602"/>
        <dbReference type="Rhea" id="RHEA-COMP:9603"/>
        <dbReference type="ChEBI" id="CHEBI:15378"/>
        <dbReference type="ChEBI" id="CHEBI:58405"/>
        <dbReference type="ChEBI" id="CHEBI:60033"/>
        <dbReference type="ChEBI" id="CHEBI:78435"/>
        <dbReference type="EC" id="2.4.99.28"/>
    </reaction>
</comment>
<proteinExistence type="inferred from homology"/>
<keyword evidence="19" id="KW-1133">Transmembrane helix</keyword>
<dbReference type="SUPFAM" id="SSF53955">
    <property type="entry name" value="Lysozyme-like"/>
    <property type="match status" value="1"/>
</dbReference>
<evidence type="ECO:0000256" key="8">
    <source>
        <dbReference type="ARBA" id="ARBA00022676"/>
    </source>
</evidence>
<keyword evidence="15" id="KW-0961">Cell wall biogenesis/degradation</keyword>
<evidence type="ECO:0000256" key="11">
    <source>
        <dbReference type="ARBA" id="ARBA00022960"/>
    </source>
</evidence>
<dbReference type="PANTHER" id="PTHR32282:SF11">
    <property type="entry name" value="PENICILLIN-BINDING PROTEIN 1B"/>
    <property type="match status" value="1"/>
</dbReference>
<keyword evidence="11" id="KW-0133">Cell shape</keyword>
<comment type="similarity">
    <text evidence="4">In the N-terminal section; belongs to the glycosyltransferase 51 family.</text>
</comment>
<evidence type="ECO:0000256" key="16">
    <source>
        <dbReference type="ARBA" id="ARBA00034000"/>
    </source>
</evidence>
<dbReference type="Proteomes" id="UP000613030">
    <property type="component" value="Unassembled WGS sequence"/>
</dbReference>
<feature type="domain" description="Glycosyl transferase family 51" evidence="21">
    <location>
        <begin position="92"/>
        <end position="271"/>
    </location>
</feature>
<dbReference type="Gene3D" id="3.40.710.10">
    <property type="entry name" value="DD-peptidase/beta-lactamase superfamily"/>
    <property type="match status" value="2"/>
</dbReference>
<comment type="similarity">
    <text evidence="3">In the C-terminal section; belongs to the transpeptidase family.</text>
</comment>
<comment type="subcellular location">
    <subcellularLocation>
        <location evidence="1">Cell membrane</location>
    </subcellularLocation>
</comment>
<reference evidence="22 23" key="1">
    <citation type="submission" date="2021-01" db="EMBL/GenBank/DDBJ databases">
        <title>Chryseolinea sp. Jin1 Genome sequencing and assembly.</title>
        <authorList>
            <person name="Kim I."/>
        </authorList>
    </citation>
    <scope>NUCLEOTIDE SEQUENCE [LARGE SCALE GENOMIC DNA]</scope>
    <source>
        <strain evidence="22 23">Jin1</strain>
    </source>
</reference>
<sequence length="775" mass="87850">MNTSNSLKETIPQKFNKILLTRNPWFKKATKGIWILFLCVVLGFPLYVLSVSVNLFGLFGDMPSLKAIENPKNDLSSELISADGISLGRYFRFNRSQVTYDQLSPDLVNTLLLSEDHRFYDHSGLDFRAYMRVIFGVVTFSSSSKGGGSTITQQLAKNLFSTRGEELDGPLMVGPLRILISKTKEWIISVKLEKNFTKEEIITMYLNTSDFSSNAYGIKVAAETYFDKQPSELNVQESAVLVGMLQAPSFYNPKRNPNNALTKRNEVLYKLYSHGYIKSQAQYDSLRKLPIHLDFAVQNQNEGLATYFRTVILNDLMNWCKEHGYDLWESGLKIHTTLDSRMQRYAEEAMAESMKPQQKTFDTHWKGKNPWIDEKWNEIKGFLDSRIKQTETYRNLVARYGEGNDSVKIMLKLKKPMTIFTWNGERDTLFSSMDSLNYYKRFLHAGFMSMDARTGAIKAWVGGINHKYFKYDHVRQGTRQPGSSFKPFVYGTAMETGYNPCLKLQDVSPTFKVPGGTWSPPNAEGDRGTGEWMTMRQAMAKSKNSITAQVLQRVGEVNVVNFAHRVGITSPLDAVPSLCLGVSDVSLYEIVGAYSTFVNAGIHTEPFYITRIEDKNGNVIENFVPKTQQAISEQTAYKMIYMLMGGVQEEGGTSRGLNFNLRTDNEIGGKTGTTNNASDGWYMGITRDLVSGAWVGGDERSIHYKQWDLGQGSKTARPIWEKFMIKVYADQSLEYKKGQFRRPSAKMDITFDCSAYELPDDDSGTAQEDWNPNNE</sequence>
<dbReference type="Pfam" id="PF00905">
    <property type="entry name" value="Transpeptidase"/>
    <property type="match status" value="1"/>
</dbReference>
<organism evidence="22 23">
    <name type="scientific">Chryseolinea lacunae</name>
    <dbReference type="NCBI Taxonomy" id="2801331"/>
    <lineage>
        <taxon>Bacteria</taxon>
        <taxon>Pseudomonadati</taxon>
        <taxon>Bacteroidota</taxon>
        <taxon>Cytophagia</taxon>
        <taxon>Cytophagales</taxon>
        <taxon>Fulvivirgaceae</taxon>
        <taxon>Chryseolinea</taxon>
    </lineage>
</organism>
<dbReference type="Gene3D" id="1.10.3810.10">
    <property type="entry name" value="Biosynthetic peptidoglycan transglycosylase-like"/>
    <property type="match status" value="1"/>
</dbReference>
<evidence type="ECO:0000256" key="3">
    <source>
        <dbReference type="ARBA" id="ARBA00007090"/>
    </source>
</evidence>
<dbReference type="InterPro" id="IPR050396">
    <property type="entry name" value="Glycosyltr_51/Transpeptidase"/>
</dbReference>
<evidence type="ECO:0000256" key="1">
    <source>
        <dbReference type="ARBA" id="ARBA00004236"/>
    </source>
</evidence>
<evidence type="ECO:0000313" key="23">
    <source>
        <dbReference type="Proteomes" id="UP000613030"/>
    </source>
</evidence>
<evidence type="ECO:0000256" key="15">
    <source>
        <dbReference type="ARBA" id="ARBA00023316"/>
    </source>
</evidence>
<dbReference type="InterPro" id="IPR012338">
    <property type="entry name" value="Beta-lactam/transpept-like"/>
</dbReference>
<evidence type="ECO:0000256" key="12">
    <source>
        <dbReference type="ARBA" id="ARBA00022984"/>
    </source>
</evidence>
<keyword evidence="19" id="KW-0812">Transmembrane</keyword>
<name>A0ABS1KSF2_9BACT</name>
<dbReference type="EMBL" id="JAERRB010000004">
    <property type="protein sequence ID" value="MBL0742152.1"/>
    <property type="molecule type" value="Genomic_DNA"/>
</dbReference>
<accession>A0ABS1KSF2</accession>
<comment type="catalytic activity">
    <reaction evidence="16">
        <text>Preferential cleavage: (Ac)2-L-Lys-D-Ala-|-D-Ala. Also transpeptidation of peptidyl-alanyl moieties that are N-acyl substituents of D-alanine.</text>
        <dbReference type="EC" id="3.4.16.4"/>
    </reaction>
</comment>
<comment type="caution">
    <text evidence="22">The sequence shown here is derived from an EMBL/GenBank/DDBJ whole genome shotgun (WGS) entry which is preliminary data.</text>
</comment>
<keyword evidence="6" id="KW-0121">Carboxypeptidase</keyword>
<evidence type="ECO:0000256" key="2">
    <source>
        <dbReference type="ARBA" id="ARBA00004752"/>
    </source>
</evidence>
<evidence type="ECO:0000256" key="7">
    <source>
        <dbReference type="ARBA" id="ARBA00022670"/>
    </source>
</evidence>
<keyword evidence="12" id="KW-0573">Peptidoglycan synthesis</keyword>
<keyword evidence="9" id="KW-0808">Transferase</keyword>
<evidence type="ECO:0000256" key="9">
    <source>
        <dbReference type="ARBA" id="ARBA00022679"/>
    </source>
</evidence>
<feature type="region of interest" description="Disordered" evidence="18">
    <location>
        <begin position="756"/>
        <end position="775"/>
    </location>
</feature>
<protein>
    <submittedName>
        <fullName evidence="22">Transglycosylase domain-containing protein</fullName>
    </submittedName>
</protein>
<dbReference type="InterPro" id="IPR023346">
    <property type="entry name" value="Lysozyme-like_dom_sf"/>
</dbReference>
<dbReference type="InterPro" id="IPR036950">
    <property type="entry name" value="PBP_transglycosylase"/>
</dbReference>
<dbReference type="PANTHER" id="PTHR32282">
    <property type="entry name" value="BINDING PROTEIN TRANSPEPTIDASE, PUTATIVE-RELATED"/>
    <property type="match status" value="1"/>
</dbReference>
<dbReference type="InterPro" id="IPR001460">
    <property type="entry name" value="PCN-bd_Tpept"/>
</dbReference>
<dbReference type="InterPro" id="IPR001264">
    <property type="entry name" value="Glyco_trans_51"/>
</dbReference>
<evidence type="ECO:0000313" key="22">
    <source>
        <dbReference type="EMBL" id="MBL0742152.1"/>
    </source>
</evidence>
<evidence type="ECO:0000259" key="20">
    <source>
        <dbReference type="Pfam" id="PF00905"/>
    </source>
</evidence>
<evidence type="ECO:0000256" key="17">
    <source>
        <dbReference type="ARBA" id="ARBA00049902"/>
    </source>
</evidence>
<keyword evidence="23" id="KW-1185">Reference proteome</keyword>
<comment type="pathway">
    <text evidence="2">Cell wall biogenesis; peptidoglycan biosynthesis.</text>
</comment>
<evidence type="ECO:0000259" key="21">
    <source>
        <dbReference type="Pfam" id="PF00912"/>
    </source>
</evidence>
<keyword evidence="5" id="KW-1003">Cell membrane</keyword>
<feature type="transmembrane region" description="Helical" evidence="19">
    <location>
        <begin position="32"/>
        <end position="59"/>
    </location>
</feature>
<evidence type="ECO:0000256" key="14">
    <source>
        <dbReference type="ARBA" id="ARBA00023268"/>
    </source>
</evidence>
<keyword evidence="14" id="KW-0511">Multifunctional enzyme</keyword>
<evidence type="ECO:0000256" key="18">
    <source>
        <dbReference type="SAM" id="MobiDB-lite"/>
    </source>
</evidence>
<feature type="compositionally biased region" description="Polar residues" evidence="18">
    <location>
        <begin position="764"/>
        <end position="775"/>
    </location>
</feature>
<evidence type="ECO:0000256" key="4">
    <source>
        <dbReference type="ARBA" id="ARBA00007739"/>
    </source>
</evidence>